<gene>
    <name evidence="1" type="primary">PPRC1</name>
</gene>
<dbReference type="EMBL" id="AAKN02016526">
    <property type="status" value="NOT_ANNOTATED_CDS"/>
    <property type="molecule type" value="Genomic_DNA"/>
</dbReference>
<evidence type="ECO:0000313" key="2">
    <source>
        <dbReference type="Proteomes" id="UP000005447"/>
    </source>
</evidence>
<dbReference type="Bgee" id="ENSCPOG00000032149">
    <property type="expression patterns" value="Expressed in zone of skin and 13 other cell types or tissues"/>
</dbReference>
<dbReference type="VEuPathDB" id="HostDB:ENSCPOG00000032149"/>
<dbReference type="GeneTree" id="ENSGT00950000183137"/>
<name>A0A286XV68_CAVPO</name>
<reference evidence="1" key="2">
    <citation type="submission" date="2025-08" db="UniProtKB">
        <authorList>
            <consortium name="Ensembl"/>
        </authorList>
    </citation>
    <scope>IDENTIFICATION</scope>
    <source>
        <strain evidence="1">2N</strain>
    </source>
</reference>
<evidence type="ECO:0000313" key="1">
    <source>
        <dbReference type="Ensembl" id="ENSCPOP00000029193.1"/>
    </source>
</evidence>
<reference evidence="2" key="1">
    <citation type="journal article" date="2011" name="Nature">
        <title>A high-resolution map of human evolutionary constraint using 29 mammals.</title>
        <authorList>
            <person name="Lindblad-Toh K."/>
            <person name="Garber M."/>
            <person name="Zuk O."/>
            <person name="Lin M.F."/>
            <person name="Parker B.J."/>
            <person name="Washietl S."/>
            <person name="Kheradpour P."/>
            <person name="Ernst J."/>
            <person name="Jordan G."/>
            <person name="Mauceli E."/>
            <person name="Ward L.D."/>
            <person name="Lowe C.B."/>
            <person name="Holloway A.K."/>
            <person name="Clamp M."/>
            <person name="Gnerre S."/>
            <person name="Alfoldi J."/>
            <person name="Beal K."/>
            <person name="Chang J."/>
            <person name="Clawson H."/>
            <person name="Cuff J."/>
            <person name="Di Palma F."/>
            <person name="Fitzgerald S."/>
            <person name="Flicek P."/>
            <person name="Guttman M."/>
            <person name="Hubisz M.J."/>
            <person name="Jaffe D.B."/>
            <person name="Jungreis I."/>
            <person name="Kent W.J."/>
            <person name="Kostka D."/>
            <person name="Lara M."/>
            <person name="Martins A.L."/>
            <person name="Massingham T."/>
            <person name="Moltke I."/>
            <person name="Raney B.J."/>
            <person name="Rasmussen M.D."/>
            <person name="Robinson J."/>
            <person name="Stark A."/>
            <person name="Vilella A.J."/>
            <person name="Wen J."/>
            <person name="Xie X."/>
            <person name="Zody M.C."/>
            <person name="Baldwin J."/>
            <person name="Bloom T."/>
            <person name="Chin C.W."/>
            <person name="Heiman D."/>
            <person name="Nicol R."/>
            <person name="Nusbaum C."/>
            <person name="Young S."/>
            <person name="Wilkinson J."/>
            <person name="Worley K.C."/>
            <person name="Kovar C.L."/>
            <person name="Muzny D.M."/>
            <person name="Gibbs R.A."/>
            <person name="Cree A."/>
            <person name="Dihn H.H."/>
            <person name="Fowler G."/>
            <person name="Jhangiani S."/>
            <person name="Joshi V."/>
            <person name="Lee S."/>
            <person name="Lewis L.R."/>
            <person name="Nazareth L.V."/>
            <person name="Okwuonu G."/>
            <person name="Santibanez J."/>
            <person name="Warren W.C."/>
            <person name="Mardis E.R."/>
            <person name="Weinstock G.M."/>
            <person name="Wilson R.K."/>
            <person name="Delehaunty K."/>
            <person name="Dooling D."/>
            <person name="Fronik C."/>
            <person name="Fulton L."/>
            <person name="Fulton B."/>
            <person name="Graves T."/>
            <person name="Minx P."/>
            <person name="Sodergren E."/>
            <person name="Birney E."/>
            <person name="Margulies E.H."/>
            <person name="Herrero J."/>
            <person name="Green E.D."/>
            <person name="Haussler D."/>
            <person name="Siepel A."/>
            <person name="Goldman N."/>
            <person name="Pollard K.S."/>
            <person name="Pedersen J.S."/>
            <person name="Lander E.S."/>
            <person name="Kellis M."/>
        </authorList>
    </citation>
    <scope>NUCLEOTIDE SEQUENCE [LARGE SCALE GENOMIC DNA]</scope>
    <source>
        <strain evidence="2">2N</strain>
    </source>
</reference>
<dbReference type="Ensembl" id="ENSCPOT00000044865.1">
    <property type="protein sequence ID" value="ENSCPOP00000029193.1"/>
    <property type="gene ID" value="ENSCPOG00000032149.1"/>
</dbReference>
<proteinExistence type="predicted"/>
<reference evidence="1" key="3">
    <citation type="submission" date="2025-09" db="UniProtKB">
        <authorList>
            <consortium name="Ensembl"/>
        </authorList>
    </citation>
    <scope>IDENTIFICATION</scope>
    <source>
        <strain evidence="1">2N</strain>
    </source>
</reference>
<dbReference type="AlphaFoldDB" id="A0A286XV68"/>
<sequence length="46" mass="5106">MEELILQDEALLGTMQSYMDASLISLIEDFGNLGEVEMALADSPWD</sequence>
<dbReference type="Proteomes" id="UP000005447">
    <property type="component" value="Unassembled WGS sequence"/>
</dbReference>
<organism evidence="1 2">
    <name type="scientific">Cavia porcellus</name>
    <name type="common">Guinea pig</name>
    <dbReference type="NCBI Taxonomy" id="10141"/>
    <lineage>
        <taxon>Eukaryota</taxon>
        <taxon>Metazoa</taxon>
        <taxon>Chordata</taxon>
        <taxon>Craniata</taxon>
        <taxon>Vertebrata</taxon>
        <taxon>Euteleostomi</taxon>
        <taxon>Mammalia</taxon>
        <taxon>Eutheria</taxon>
        <taxon>Euarchontoglires</taxon>
        <taxon>Glires</taxon>
        <taxon>Rodentia</taxon>
        <taxon>Hystricomorpha</taxon>
        <taxon>Caviidae</taxon>
        <taxon>Cavia</taxon>
    </lineage>
</organism>
<accession>A0A286XV68</accession>
<keyword evidence="2" id="KW-1185">Reference proteome</keyword>
<protein>
    <submittedName>
        <fullName evidence="1">PPARG related coactivator 1</fullName>
    </submittedName>
</protein>